<comment type="caution">
    <text evidence="1">The sequence shown here is derived from an EMBL/GenBank/DDBJ whole genome shotgun (WGS) entry which is preliminary data.</text>
</comment>
<accession>A0ACC1CV94</accession>
<name>A0ACC1CV94_9NEOP</name>
<reference evidence="1 2" key="1">
    <citation type="journal article" date="2021" name="Front. Genet.">
        <title>Chromosome-Level Genome Assembly Reveals Significant Gene Expansion in the Toll and IMD Signaling Pathways of Dendrolimus kikuchii.</title>
        <authorList>
            <person name="Zhou J."/>
            <person name="Wu P."/>
            <person name="Xiong Z."/>
            <person name="Liu N."/>
            <person name="Zhao N."/>
            <person name="Ji M."/>
            <person name="Qiu Y."/>
            <person name="Yang B."/>
        </authorList>
    </citation>
    <scope>NUCLEOTIDE SEQUENCE [LARGE SCALE GENOMIC DNA]</scope>
    <source>
        <strain evidence="1">Ann1</strain>
    </source>
</reference>
<keyword evidence="2" id="KW-1185">Reference proteome</keyword>
<sequence length="1468" mass="161657">MSKIPIDKNAKLRTLEFRGIYNKHPKIKALDAMGSIEATRASDTTEICQNTETKAKNDIKGQIFSKTYSFIPKMSLNLERVVEQNPRILDLREKLNEITRKKDRNVDKKTKGLINDITQQFVDKKDDEESGPYSLLFDLQTNPSTSFSETAEPNVWGKPKIDGVKDSCLQTIKNPTIPHNKSADRLPNILNFDNKPLREFEYSCENEPSIPVKKVFNTHSRSDLCLQLKSHIQTRVLESNLSPNDNSLSKTNEENSLDDSLGILTPDQMDDICYLENAFSPTVEGLPIFCDPIESKLSSENGDTPSTDKTESNSAASTIQNDVFENTDYKSHPSGLAPIVSLETILSNGDHILESPVQSSDGIIIPNSEIPLNSSLLLKSELEDCALNRIEDELMPSIHSSILEPNSSIAENITDLEIPLDCKHDNILIVNRIDQTPSPEDLPLDSSDINGEISTYSQFSVSTVNDSQTYSDSKNEYTKSMDTSKVSNSFITSITSITSLDGYQGDGEMSRPVSRGGDHSMGHREDAIEMDWQNVPVTRRADPMTDSDFFTESDADVLDDHMQKGDRKAQVIDGALYGGKNGNGNLPLIVTRNDDSCMESSGVYTDFENHRSSPVFLNVIDDMSPEGSTPSTRSECSQKNNSTGNISAYFTPLQFNEGGNISTFCTPVQFNEEQNTDKLNILIDDVTPKNTSKRNSLNSEKDVTAIEKSKEEKRAFTLKKYKMPKRDVPSKLKSMLANKKTEIDNISVQSSPKAVKKTDRRENLSKKNTLDMKKDYKIKSFKDVKSKMECDLCSEKGPLQRSQTSCSVTRMLSSKSTNSCVKPKSRHMRMRTELGSANVSGKSSLHSSQSDISAISSPMGKHSTSRYPLLRNGKKRDSVPTPTTPARPPAAQPPPIVQVKKNGVVPKLSASPVTVRARTSLAPPPSPRKPAPHRAPAQRPTTLPTNKEPPRVATAVGPRGKRVQTPQPPPVRTPSAPIPAPAVPPAPSREQVVALAHAAKGVEALGVLVQYLVFRLDALNGGSWRLEAERWRGVAAAERSSAARADRDRQQRAQKDLDTIAECLSKISELEREVSSKEEANARLQATHIEEVAALASDIKGLKTTIESLKHEVAESRARLHAHSEIERTLRAQLEAARAEIELGHKSLDRSTDSSPDTSCDKSYDKSYDKSSDKSFEKSWNMCDAACDPVCCEAEDCELRLTANEELSSDANELAAEVRSLRAVIELKQAEMASLRDTRDELAAEREKRVAAEREARAARHAAEELRERAAARQRDTDRLRDENRRLRDAAARDRDHAARLAALNEELRYKLRQKSQVVSLLAGGGYIERTPMRARTSSGDSVRSTSPGPETPPSPAASPSPDSPPLPAVKAVVEKHDSVSWVLEIEETPEEVASRLARRSSFRATASPSGVKRRGGGSPGGGSPAPASPAPNASKLFRAGELDFPPPPPPLKESAGEAIYIYDDNHY</sequence>
<proteinExistence type="predicted"/>
<evidence type="ECO:0000313" key="1">
    <source>
        <dbReference type="EMBL" id="KAJ0175496.1"/>
    </source>
</evidence>
<dbReference type="Proteomes" id="UP000824533">
    <property type="component" value="Linkage Group LG15"/>
</dbReference>
<evidence type="ECO:0000313" key="2">
    <source>
        <dbReference type="Proteomes" id="UP000824533"/>
    </source>
</evidence>
<organism evidence="1 2">
    <name type="scientific">Dendrolimus kikuchii</name>
    <dbReference type="NCBI Taxonomy" id="765133"/>
    <lineage>
        <taxon>Eukaryota</taxon>
        <taxon>Metazoa</taxon>
        <taxon>Ecdysozoa</taxon>
        <taxon>Arthropoda</taxon>
        <taxon>Hexapoda</taxon>
        <taxon>Insecta</taxon>
        <taxon>Pterygota</taxon>
        <taxon>Neoptera</taxon>
        <taxon>Endopterygota</taxon>
        <taxon>Lepidoptera</taxon>
        <taxon>Glossata</taxon>
        <taxon>Ditrysia</taxon>
        <taxon>Bombycoidea</taxon>
        <taxon>Lasiocampidae</taxon>
        <taxon>Dendrolimus</taxon>
    </lineage>
</organism>
<protein>
    <submittedName>
        <fullName evidence="1">Uncharacterized protein</fullName>
    </submittedName>
</protein>
<dbReference type="EMBL" id="CM034401">
    <property type="protein sequence ID" value="KAJ0175496.1"/>
    <property type="molecule type" value="Genomic_DNA"/>
</dbReference>
<gene>
    <name evidence="1" type="ORF">K1T71_008655</name>
</gene>